<dbReference type="Proteomes" id="UP000593568">
    <property type="component" value="Unassembled WGS sequence"/>
</dbReference>
<evidence type="ECO:0000256" key="1">
    <source>
        <dbReference type="SAM" id="MobiDB-lite"/>
    </source>
</evidence>
<organism evidence="2 3">
    <name type="scientific">Gossypium trilobum</name>
    <dbReference type="NCBI Taxonomy" id="34281"/>
    <lineage>
        <taxon>Eukaryota</taxon>
        <taxon>Viridiplantae</taxon>
        <taxon>Streptophyta</taxon>
        <taxon>Embryophyta</taxon>
        <taxon>Tracheophyta</taxon>
        <taxon>Spermatophyta</taxon>
        <taxon>Magnoliopsida</taxon>
        <taxon>eudicotyledons</taxon>
        <taxon>Gunneridae</taxon>
        <taxon>Pentapetalae</taxon>
        <taxon>rosids</taxon>
        <taxon>malvids</taxon>
        <taxon>Malvales</taxon>
        <taxon>Malvaceae</taxon>
        <taxon>Malvoideae</taxon>
        <taxon>Gossypium</taxon>
    </lineage>
</organism>
<comment type="caution">
    <text evidence="2">The sequence shown here is derived from an EMBL/GenBank/DDBJ whole genome shotgun (WGS) entry which is preliminary data.</text>
</comment>
<name>A0A7J9DAY2_9ROSI</name>
<keyword evidence="3" id="KW-1185">Reference proteome</keyword>
<accession>A0A7J9DAY2</accession>
<proteinExistence type="predicted"/>
<reference evidence="2 3" key="1">
    <citation type="journal article" date="2019" name="Genome Biol. Evol.">
        <title>Insights into the evolution of the New World diploid cottons (Gossypium, subgenus Houzingenia) based on genome sequencing.</title>
        <authorList>
            <person name="Grover C.E."/>
            <person name="Arick M.A. 2nd"/>
            <person name="Thrash A."/>
            <person name="Conover J.L."/>
            <person name="Sanders W.S."/>
            <person name="Peterson D.G."/>
            <person name="Frelichowski J.E."/>
            <person name="Scheffler J.A."/>
            <person name="Scheffler B.E."/>
            <person name="Wendel J.F."/>
        </authorList>
    </citation>
    <scope>NUCLEOTIDE SEQUENCE [LARGE SCALE GENOMIC DNA]</scope>
    <source>
        <strain evidence="2">8</strain>
        <tissue evidence="2">Leaf</tissue>
    </source>
</reference>
<feature type="region of interest" description="Disordered" evidence="1">
    <location>
        <begin position="79"/>
        <end position="103"/>
    </location>
</feature>
<sequence length="103" mass="11575">MTVNERVPTPFVAEMLALLQVVQVGLDLGLRQVVIEGGALSISVSFRKSLDLVTELHMNLQEKALLALEEDERKLATLEREERAERHGDEKMRCPGAIEENIH</sequence>
<gene>
    <name evidence="2" type="ORF">Gotri_020822</name>
</gene>
<feature type="compositionally biased region" description="Basic and acidic residues" evidence="1">
    <location>
        <begin position="79"/>
        <end position="93"/>
    </location>
</feature>
<evidence type="ECO:0000313" key="2">
    <source>
        <dbReference type="EMBL" id="MBA0757754.1"/>
    </source>
</evidence>
<dbReference type="AlphaFoldDB" id="A0A7J9DAY2"/>
<dbReference type="EMBL" id="JABEZW010000001">
    <property type="protein sequence ID" value="MBA0757754.1"/>
    <property type="molecule type" value="Genomic_DNA"/>
</dbReference>
<protein>
    <submittedName>
        <fullName evidence="2">Uncharacterized protein</fullName>
    </submittedName>
</protein>
<evidence type="ECO:0000313" key="3">
    <source>
        <dbReference type="Proteomes" id="UP000593568"/>
    </source>
</evidence>